<feature type="compositionally biased region" description="Acidic residues" evidence="1">
    <location>
        <begin position="543"/>
        <end position="563"/>
    </location>
</feature>
<name>A0ABN8QB78_9CNID</name>
<evidence type="ECO:0000313" key="3">
    <source>
        <dbReference type="Proteomes" id="UP001159405"/>
    </source>
</evidence>
<comment type="caution">
    <text evidence="2">The sequence shown here is derived from an EMBL/GenBank/DDBJ whole genome shotgun (WGS) entry which is preliminary data.</text>
</comment>
<accession>A0ABN8QB78</accession>
<gene>
    <name evidence="2" type="ORF">PLOB_00004095</name>
</gene>
<dbReference type="EMBL" id="CALNXK010000116">
    <property type="protein sequence ID" value="CAH3160278.1"/>
    <property type="molecule type" value="Genomic_DNA"/>
</dbReference>
<protein>
    <submittedName>
        <fullName evidence="2">Uncharacterized protein</fullName>
    </submittedName>
</protein>
<reference evidence="2 3" key="1">
    <citation type="submission" date="2022-05" db="EMBL/GenBank/DDBJ databases">
        <authorList>
            <consortium name="Genoscope - CEA"/>
            <person name="William W."/>
        </authorList>
    </citation>
    <scope>NUCLEOTIDE SEQUENCE [LARGE SCALE GENOMIC DNA]</scope>
</reference>
<dbReference type="Proteomes" id="UP001159405">
    <property type="component" value="Unassembled WGS sequence"/>
</dbReference>
<keyword evidence="3" id="KW-1185">Reference proteome</keyword>
<feature type="region of interest" description="Disordered" evidence="1">
    <location>
        <begin position="539"/>
        <end position="636"/>
    </location>
</feature>
<feature type="compositionally biased region" description="Basic residues" evidence="1">
    <location>
        <begin position="615"/>
        <end position="631"/>
    </location>
</feature>
<proteinExistence type="predicted"/>
<evidence type="ECO:0000256" key="1">
    <source>
        <dbReference type="SAM" id="MobiDB-lite"/>
    </source>
</evidence>
<evidence type="ECO:0000313" key="2">
    <source>
        <dbReference type="EMBL" id="CAH3160278.1"/>
    </source>
</evidence>
<feature type="compositionally biased region" description="Basic and acidic residues" evidence="1">
    <location>
        <begin position="588"/>
        <end position="614"/>
    </location>
</feature>
<organism evidence="2 3">
    <name type="scientific">Porites lobata</name>
    <dbReference type="NCBI Taxonomy" id="104759"/>
    <lineage>
        <taxon>Eukaryota</taxon>
        <taxon>Metazoa</taxon>
        <taxon>Cnidaria</taxon>
        <taxon>Anthozoa</taxon>
        <taxon>Hexacorallia</taxon>
        <taxon>Scleractinia</taxon>
        <taxon>Fungiina</taxon>
        <taxon>Poritidae</taxon>
        <taxon>Porites</taxon>
    </lineage>
</organism>
<sequence>MATVATGLQDGCKVVELFGGARKKKVFIYLPSASQTRSSSTLTSTSSTLSSAASSVSTATSTPVTFSLPMSSTATASYHTQTFTLPPSISSISASTSTVPLMSSSTSTSTVPPMPFSAYNSTVPLMSSSTSTTTVPLMPFSAYNSTLPLMSSSTSTFTVPLVLSSTSTVPSLSSSTSISTSPVPRIPTSVSISISSVPPLSSSISIPTFAVPPMSSSTSTFTSSVPCMSSSVSTSSVSPMSSSISTSTFTVPLISSPTFTSTVTPVSSTSTPTLPPVSASGILIDLTTPPSSGASTRRYLTAIASRAGTSFDDTYEDDVIDLDSPGEEDEGAGVDTSCFGDELPLDTSNFGELPVCGYVFDDLSTAGVVTDDASIVSRTSEVLQCINSLERVCGEMAQLPFLTHTFEEFVYQGTQDGRIMMAVLLDDQPLDSQHYRKLITLLNAVDEGDEGCFLWIADHQSPESQKVQLKFSIMPGTVLILSPSLSLAAPQCVEIFDVAVLEEDPFFGATKTAKEICLALKEERERLRARWAQRGDRLNPIEESADLDESGVGDDNENEDSDTEVTFGPGEARSTDDLSATIEDPKEDEAAGKPGETRLKIRRKTELREKEKRERTRRRRRKTKRKTRRLKSLQLETQGRIQELNWVARNSPL</sequence>